<dbReference type="PANTHER" id="PTHR30537:SF5">
    <property type="entry name" value="HTH-TYPE TRANSCRIPTIONAL ACTIVATOR TTDR-RELATED"/>
    <property type="match status" value="1"/>
</dbReference>
<evidence type="ECO:0000256" key="4">
    <source>
        <dbReference type="ARBA" id="ARBA00023163"/>
    </source>
</evidence>
<evidence type="ECO:0000256" key="1">
    <source>
        <dbReference type="ARBA" id="ARBA00009437"/>
    </source>
</evidence>
<evidence type="ECO:0000313" key="6">
    <source>
        <dbReference type="EMBL" id="MDR8753112.1"/>
    </source>
</evidence>
<evidence type="ECO:0000259" key="5">
    <source>
        <dbReference type="PROSITE" id="PS50931"/>
    </source>
</evidence>
<dbReference type="InterPro" id="IPR036388">
    <property type="entry name" value="WH-like_DNA-bd_sf"/>
</dbReference>
<keyword evidence="2" id="KW-0805">Transcription regulation</keyword>
<keyword evidence="4" id="KW-0804">Transcription</keyword>
<comment type="caution">
    <text evidence="6">The sequence shown here is derived from an EMBL/GenBank/DDBJ whole genome shotgun (WGS) entry which is preliminary data.</text>
</comment>
<dbReference type="Gene3D" id="1.10.10.10">
    <property type="entry name" value="Winged helix-like DNA-binding domain superfamily/Winged helix DNA-binding domain"/>
    <property type="match status" value="1"/>
</dbReference>
<dbReference type="Pfam" id="PF00126">
    <property type="entry name" value="HTH_1"/>
    <property type="match status" value="1"/>
</dbReference>
<sequence length="371" mass="40686">MSDTIRHPDDTAHGKLDTPASLLYCSAQFAPDRPVPEPPSAEGGRGRLRRAFNPGDIAMDTLQMMRIFVRVAEEGSFTSAAQRLDITTAYASRSVAQLETHLRTRLLNRSTRRIALTDAGQRYLDRCQRILAYIDEAEAEAADAQAKPSGRLHVHATTSFGQTYVVPAVVRYRQRYPSVAVELTLSQHVPDIIDEGYDVSLQLSATELPDSGLVSQRLGEVHSVLCASPAYLKARGTPQTVRDLEGHACLQLVTPVFPRDRWHLDGPDGRETFELPASDFQVNIADALGAALRAGLGIGSLPMSTALPALASGALVRVLPEYRLQKLTVYTLYPSRQYLDAKIRTFVDFLRECVPEMLAADEAALRGACES</sequence>
<proteinExistence type="inferred from homology"/>
<keyword evidence="7" id="KW-1185">Reference proteome</keyword>
<dbReference type="SUPFAM" id="SSF46785">
    <property type="entry name" value="Winged helix' DNA-binding domain"/>
    <property type="match status" value="1"/>
</dbReference>
<gene>
    <name evidence="6" type="primary">dmlR_12</name>
    <name evidence="6" type="ORF">FEQ00_01520</name>
</gene>
<keyword evidence="3" id="KW-0238">DNA-binding</keyword>
<reference evidence="6 7" key="1">
    <citation type="submission" date="2019-06" db="EMBL/GenBank/DDBJ databases">
        <title>Evolution of Burkholderia multivorans in the lungs of Cystic Fibrosis patients.</title>
        <authorList>
            <person name="Moreira L.M."/>
        </authorList>
    </citation>
    <scope>NUCLEOTIDE SEQUENCE [LARGE SCALE GENOMIC DNA]</scope>
    <source>
        <strain evidence="6 7">VC13239</strain>
    </source>
</reference>
<organism evidence="6 7">
    <name type="scientific">Burkholderia pseudomultivorans</name>
    <dbReference type="NCBI Taxonomy" id="1207504"/>
    <lineage>
        <taxon>Bacteria</taxon>
        <taxon>Pseudomonadati</taxon>
        <taxon>Pseudomonadota</taxon>
        <taxon>Betaproteobacteria</taxon>
        <taxon>Burkholderiales</taxon>
        <taxon>Burkholderiaceae</taxon>
        <taxon>Burkholderia</taxon>
        <taxon>Burkholderia cepacia complex</taxon>
    </lineage>
</organism>
<evidence type="ECO:0000313" key="7">
    <source>
        <dbReference type="Proteomes" id="UP001248067"/>
    </source>
</evidence>
<dbReference type="Proteomes" id="UP001248067">
    <property type="component" value="Unassembled WGS sequence"/>
</dbReference>
<evidence type="ECO:0000256" key="3">
    <source>
        <dbReference type="ARBA" id="ARBA00023125"/>
    </source>
</evidence>
<dbReference type="PANTHER" id="PTHR30537">
    <property type="entry name" value="HTH-TYPE TRANSCRIPTIONAL REGULATOR"/>
    <property type="match status" value="1"/>
</dbReference>
<comment type="similarity">
    <text evidence="1">Belongs to the LysR transcriptional regulatory family.</text>
</comment>
<dbReference type="CDD" id="cd08422">
    <property type="entry name" value="PBP2_CrgA_like"/>
    <property type="match status" value="1"/>
</dbReference>
<feature type="domain" description="HTH lysR-type" evidence="5">
    <location>
        <begin position="60"/>
        <end position="117"/>
    </location>
</feature>
<evidence type="ECO:0000256" key="2">
    <source>
        <dbReference type="ARBA" id="ARBA00023015"/>
    </source>
</evidence>
<dbReference type="Gene3D" id="3.40.190.290">
    <property type="match status" value="1"/>
</dbReference>
<dbReference type="EMBL" id="VJSY01000009">
    <property type="protein sequence ID" value="MDR8753112.1"/>
    <property type="molecule type" value="Genomic_DNA"/>
</dbReference>
<name>A0ABU2DZT7_9BURK</name>
<protein>
    <submittedName>
        <fullName evidence="6">HTH-type transcriptional regulator DmlR</fullName>
    </submittedName>
</protein>
<dbReference type="PROSITE" id="PS50931">
    <property type="entry name" value="HTH_LYSR"/>
    <property type="match status" value="1"/>
</dbReference>
<dbReference type="SUPFAM" id="SSF53850">
    <property type="entry name" value="Periplasmic binding protein-like II"/>
    <property type="match status" value="1"/>
</dbReference>
<dbReference type="InterPro" id="IPR058163">
    <property type="entry name" value="LysR-type_TF_proteobact-type"/>
</dbReference>
<dbReference type="InterPro" id="IPR005119">
    <property type="entry name" value="LysR_subst-bd"/>
</dbReference>
<dbReference type="InterPro" id="IPR000847">
    <property type="entry name" value="LysR_HTH_N"/>
</dbReference>
<dbReference type="Pfam" id="PF03466">
    <property type="entry name" value="LysR_substrate"/>
    <property type="match status" value="1"/>
</dbReference>
<dbReference type="InterPro" id="IPR036390">
    <property type="entry name" value="WH_DNA-bd_sf"/>
</dbReference>
<accession>A0ABU2DZT7</accession>